<dbReference type="eggNOG" id="COG1062">
    <property type="taxonomic scope" value="Bacteria"/>
</dbReference>
<protein>
    <submittedName>
        <fullName evidence="1">Uncharacterized protein</fullName>
    </submittedName>
</protein>
<dbReference type="SUPFAM" id="SSF50129">
    <property type="entry name" value="GroES-like"/>
    <property type="match status" value="1"/>
</dbReference>
<dbReference type="Proteomes" id="UP000000377">
    <property type="component" value="Chromosome"/>
</dbReference>
<evidence type="ECO:0000313" key="1">
    <source>
        <dbReference type="EMBL" id="ADI03168.1"/>
    </source>
</evidence>
<evidence type="ECO:0000313" key="2">
    <source>
        <dbReference type="Proteomes" id="UP000000377"/>
    </source>
</evidence>
<organism evidence="1 2">
    <name type="scientific">Streptomyces bingchenggensis (strain BCW-1)</name>
    <dbReference type="NCBI Taxonomy" id="749414"/>
    <lineage>
        <taxon>Bacteria</taxon>
        <taxon>Bacillati</taxon>
        <taxon>Actinomycetota</taxon>
        <taxon>Actinomycetes</taxon>
        <taxon>Kitasatosporales</taxon>
        <taxon>Streptomycetaceae</taxon>
        <taxon>Streptomyces</taxon>
    </lineage>
</organism>
<dbReference type="KEGG" id="sbh:SBI_00047"/>
<gene>
    <name evidence="1" type="ordered locus">SBI_00047</name>
</gene>
<dbReference type="AlphaFoldDB" id="D7BUH7"/>
<proteinExistence type="predicted"/>
<dbReference type="InterPro" id="IPR011032">
    <property type="entry name" value="GroES-like_sf"/>
</dbReference>
<keyword evidence="2" id="KW-1185">Reference proteome</keyword>
<dbReference type="Gene3D" id="3.90.180.10">
    <property type="entry name" value="Medium-chain alcohol dehydrogenases, catalytic domain"/>
    <property type="match status" value="1"/>
</dbReference>
<reference evidence="1 2" key="1">
    <citation type="journal article" date="2010" name="J. Bacteriol.">
        <title>Genome sequence of the milbemycin-producing bacterium Streptomyces bingchenggensis.</title>
        <authorList>
            <person name="Wang X.J."/>
            <person name="Yan Y.J."/>
            <person name="Zhang B."/>
            <person name="An J."/>
            <person name="Wang J.J."/>
            <person name="Tian J."/>
            <person name="Jiang L."/>
            <person name="Chen Y.H."/>
            <person name="Huang S.X."/>
            <person name="Yin M."/>
            <person name="Zhang J."/>
            <person name="Gao A.L."/>
            <person name="Liu C.X."/>
            <person name="Zhu Z.X."/>
            <person name="Xiang W.S."/>
        </authorList>
    </citation>
    <scope>NUCLEOTIDE SEQUENCE [LARGE SCALE GENOMIC DNA]</scope>
    <source>
        <strain evidence="1 2">BCW-1</strain>
    </source>
</reference>
<dbReference type="EMBL" id="CP002047">
    <property type="protein sequence ID" value="ADI03168.1"/>
    <property type="molecule type" value="Genomic_DNA"/>
</dbReference>
<dbReference type="STRING" id="749414.SBI_00047"/>
<dbReference type="RefSeq" id="WP_014172647.1">
    <property type="nucleotide sequence ID" value="NC_016582.1"/>
</dbReference>
<name>D7BUH7_STRBB</name>
<sequence>MGVVQETGPGVARVRPGDHVALFYVPSSGF</sequence>
<dbReference type="HOGENOM" id="CLU_3405676_0_0_11"/>
<accession>D7BUH7</accession>